<organism evidence="8 9">
    <name type="scientific">Elysia crispata</name>
    <name type="common">lettuce slug</name>
    <dbReference type="NCBI Taxonomy" id="231223"/>
    <lineage>
        <taxon>Eukaryota</taxon>
        <taxon>Metazoa</taxon>
        <taxon>Spiralia</taxon>
        <taxon>Lophotrochozoa</taxon>
        <taxon>Mollusca</taxon>
        <taxon>Gastropoda</taxon>
        <taxon>Heterobranchia</taxon>
        <taxon>Euthyneura</taxon>
        <taxon>Panpulmonata</taxon>
        <taxon>Sacoglossa</taxon>
        <taxon>Placobranchoidea</taxon>
        <taxon>Plakobranchidae</taxon>
        <taxon>Elysia</taxon>
    </lineage>
</organism>
<dbReference type="GO" id="GO:0005634">
    <property type="term" value="C:nucleus"/>
    <property type="evidence" value="ECO:0007669"/>
    <property type="project" value="UniProtKB-SubCell"/>
</dbReference>
<evidence type="ECO:0000259" key="7">
    <source>
        <dbReference type="PROSITE" id="PS50225"/>
    </source>
</evidence>
<sequence>MAPEPPLASVRSRENSVQDDDTTNAETDQKNLDCEEILRRNAIHCRLGWLWNQGDSSKEVCVTDEGGCKTGVTFHPHWSNGTAGIRSYEPLLGDFNYWEIHVGNRVFGTSLMFGVSTKKARLHANEFTNMLGEDDQGWGLSHRGRVYHGGESHPYCKPFQEYTVVVVGILLDRVTGQLSFFKDGQNLGVAFKGLDRVVDDLYPTVCSTAAKTAMTVGRRQRSFLDLQDRCRHAIATSISSNTSFKGTEKEAVDKLPLPSEYHDCICHATDQPFSSLLFYSAQLS</sequence>
<dbReference type="GO" id="GO:0043161">
    <property type="term" value="P:proteasome-mediated ubiquitin-dependent protein catabolic process"/>
    <property type="evidence" value="ECO:0007669"/>
    <property type="project" value="TreeGrafter"/>
</dbReference>
<gene>
    <name evidence="8" type="ORF">RRG08_041480</name>
</gene>
<evidence type="ECO:0000256" key="4">
    <source>
        <dbReference type="ARBA" id="ARBA00023242"/>
    </source>
</evidence>
<feature type="region of interest" description="Disordered" evidence="5">
    <location>
        <begin position="1"/>
        <end position="28"/>
    </location>
</feature>
<dbReference type="InterPro" id="IPR013320">
    <property type="entry name" value="ConA-like_dom_sf"/>
</dbReference>
<evidence type="ECO:0000259" key="6">
    <source>
        <dbReference type="PROSITE" id="PS50188"/>
    </source>
</evidence>
<evidence type="ECO:0000256" key="2">
    <source>
        <dbReference type="ARBA" id="ARBA00010910"/>
    </source>
</evidence>
<keyword evidence="9" id="KW-1185">Reference proteome</keyword>
<dbReference type="Gene3D" id="2.60.120.920">
    <property type="match status" value="1"/>
</dbReference>
<proteinExistence type="inferred from homology"/>
<protein>
    <recommendedName>
        <fullName evidence="3">SPRY domain-containing SOCS box protein 3</fullName>
    </recommendedName>
</protein>
<evidence type="ECO:0000256" key="3">
    <source>
        <dbReference type="ARBA" id="ARBA00014684"/>
    </source>
</evidence>
<dbReference type="InterPro" id="IPR035754">
    <property type="entry name" value="SPRY_SPSB3"/>
</dbReference>
<comment type="similarity">
    <text evidence="2">Belongs to the SPSB family.</text>
</comment>
<dbReference type="Pfam" id="PF00622">
    <property type="entry name" value="SPRY"/>
    <property type="match status" value="1"/>
</dbReference>
<dbReference type="PANTHER" id="PTHR12245">
    <property type="entry name" value="SPRY DOMAIN CONTAINING SOCS BOX PROTEIN"/>
    <property type="match status" value="1"/>
</dbReference>
<evidence type="ECO:0000256" key="1">
    <source>
        <dbReference type="ARBA" id="ARBA00004123"/>
    </source>
</evidence>
<dbReference type="EMBL" id="JAWDGP010007062">
    <property type="protein sequence ID" value="KAK3730701.1"/>
    <property type="molecule type" value="Genomic_DNA"/>
</dbReference>
<comment type="subcellular location">
    <subcellularLocation>
        <location evidence="1">Nucleus</location>
    </subcellularLocation>
</comment>
<reference evidence="8" key="1">
    <citation type="journal article" date="2023" name="G3 (Bethesda)">
        <title>A reference genome for the long-term kleptoplast-retaining sea slug Elysia crispata morphotype clarki.</title>
        <authorList>
            <person name="Eastman K.E."/>
            <person name="Pendleton A.L."/>
            <person name="Shaikh M.A."/>
            <person name="Suttiyut T."/>
            <person name="Ogas R."/>
            <person name="Tomko P."/>
            <person name="Gavelis G."/>
            <person name="Widhalm J.R."/>
            <person name="Wisecaver J.H."/>
        </authorList>
    </citation>
    <scope>NUCLEOTIDE SEQUENCE</scope>
    <source>
        <strain evidence="8">ECLA1</strain>
    </source>
</reference>
<evidence type="ECO:0000313" key="8">
    <source>
        <dbReference type="EMBL" id="KAK3730701.1"/>
    </source>
</evidence>
<evidence type="ECO:0000256" key="5">
    <source>
        <dbReference type="SAM" id="MobiDB-lite"/>
    </source>
</evidence>
<dbReference type="PANTHER" id="PTHR12245:SF12">
    <property type="entry name" value="SPRY DOMAIN-CONTAINING SOCS BOX PROTEIN 3"/>
    <property type="match status" value="1"/>
</dbReference>
<dbReference type="Proteomes" id="UP001283361">
    <property type="component" value="Unassembled WGS sequence"/>
</dbReference>
<dbReference type="InterPro" id="IPR003877">
    <property type="entry name" value="SPRY_dom"/>
</dbReference>
<keyword evidence="4" id="KW-0539">Nucleus</keyword>
<comment type="caution">
    <text evidence="8">The sequence shown here is derived from an EMBL/GenBank/DDBJ whole genome shotgun (WGS) entry which is preliminary data.</text>
</comment>
<dbReference type="SUPFAM" id="SSF49899">
    <property type="entry name" value="Concanavalin A-like lectins/glucanases"/>
    <property type="match status" value="1"/>
</dbReference>
<dbReference type="InterPro" id="IPR001870">
    <property type="entry name" value="B30.2/SPRY"/>
</dbReference>
<dbReference type="CDD" id="cd12876">
    <property type="entry name" value="SPRY_SOCS3"/>
    <property type="match status" value="1"/>
</dbReference>
<feature type="domain" description="SOCS box" evidence="7">
    <location>
        <begin position="219"/>
        <end position="263"/>
    </location>
</feature>
<dbReference type="PROSITE" id="PS50225">
    <property type="entry name" value="SOCS"/>
    <property type="match status" value="1"/>
</dbReference>
<dbReference type="GO" id="GO:0019005">
    <property type="term" value="C:SCF ubiquitin ligase complex"/>
    <property type="evidence" value="ECO:0007669"/>
    <property type="project" value="TreeGrafter"/>
</dbReference>
<name>A0AAE1CRL3_9GAST</name>
<dbReference type="InterPro" id="IPR043136">
    <property type="entry name" value="B30.2/SPRY_sf"/>
</dbReference>
<dbReference type="AlphaFoldDB" id="A0AAE1CRL3"/>
<dbReference type="InterPro" id="IPR050672">
    <property type="entry name" value="FBXO45-Fsn/SPSB_families"/>
</dbReference>
<feature type="domain" description="B30.2/SPRY" evidence="6">
    <location>
        <begin position="29"/>
        <end position="223"/>
    </location>
</feature>
<accession>A0AAE1CRL3</accession>
<dbReference type="InterPro" id="IPR001496">
    <property type="entry name" value="SOCS_box"/>
</dbReference>
<dbReference type="SMART" id="SM00449">
    <property type="entry name" value="SPRY"/>
    <property type="match status" value="1"/>
</dbReference>
<evidence type="ECO:0000313" key="9">
    <source>
        <dbReference type="Proteomes" id="UP001283361"/>
    </source>
</evidence>
<dbReference type="PROSITE" id="PS50188">
    <property type="entry name" value="B302_SPRY"/>
    <property type="match status" value="1"/>
</dbReference>